<evidence type="ECO:0000313" key="2">
    <source>
        <dbReference type="Proteomes" id="UP000010077"/>
    </source>
</evidence>
<reference evidence="1 2" key="1">
    <citation type="journal article" date="2012" name="Proc. Natl. Acad. Sci. U.S.A.">
        <title>Genome streamlining and chemical defense in a coral reef symbiosis.</title>
        <authorList>
            <person name="Kwan J.C."/>
            <person name="Donia M.S."/>
            <person name="Han A.W."/>
            <person name="Hirose E."/>
            <person name="Haygood M.G."/>
            <person name="Schmidt E.W."/>
        </authorList>
    </citation>
    <scope>NUCLEOTIDE SEQUENCE [LARGE SCALE GENOMIC DNA]</scope>
    <source>
        <strain evidence="1 2">L2</strain>
    </source>
</reference>
<dbReference type="Proteomes" id="UP000010077">
    <property type="component" value="Chromosome"/>
</dbReference>
<name>K7YRJ6_9PROT</name>
<accession>K7YRJ6</accession>
<dbReference type="EMBL" id="CP003539">
    <property type="protein sequence ID" value="AFX99174.1"/>
    <property type="molecule type" value="Genomic_DNA"/>
</dbReference>
<gene>
    <name evidence="1" type="ORF">A1OE_993</name>
</gene>
<dbReference type="KEGG" id="thal:A1OE_993"/>
<keyword evidence="2" id="KW-1185">Reference proteome</keyword>
<evidence type="ECO:0000313" key="1">
    <source>
        <dbReference type="EMBL" id="AFX99174.1"/>
    </source>
</evidence>
<sequence length="46" mass="5680">MIKRTNRNIRNNYILYSTKNNISNQYYDNIVLSYNVNELFDRKIHL</sequence>
<protein>
    <submittedName>
        <fullName evidence="1">Uncharacterized protein</fullName>
    </submittedName>
</protein>
<organism evidence="1 2">
    <name type="scientific">Candidatus Endolissoclinum faulkneri L2</name>
    <dbReference type="NCBI Taxonomy" id="1193729"/>
    <lineage>
        <taxon>Bacteria</taxon>
        <taxon>Pseudomonadati</taxon>
        <taxon>Pseudomonadota</taxon>
        <taxon>Alphaproteobacteria</taxon>
        <taxon>Rhodospirillales</taxon>
        <taxon>Rhodospirillaceae</taxon>
        <taxon>Candidatus Endolissoclinum</taxon>
    </lineage>
</organism>
<dbReference type="AlphaFoldDB" id="K7YRJ6"/>
<proteinExistence type="predicted"/>
<dbReference type="HOGENOM" id="CLU_3181445_0_0_5"/>